<name>A0A7D9M604_PARCT</name>
<dbReference type="PANTHER" id="PTHR33395:SF22">
    <property type="entry name" value="REVERSE TRANSCRIPTASE DOMAIN-CONTAINING PROTEIN"/>
    <property type="match status" value="1"/>
</dbReference>
<evidence type="ECO:0000313" key="1">
    <source>
        <dbReference type="EMBL" id="CAB4042257.1"/>
    </source>
</evidence>
<accession>A0A7D9M604</accession>
<dbReference type="OrthoDB" id="10067229at2759"/>
<dbReference type="EMBL" id="CACRXK020029776">
    <property type="protein sequence ID" value="CAB4042257.1"/>
    <property type="molecule type" value="Genomic_DNA"/>
</dbReference>
<evidence type="ECO:0000313" key="2">
    <source>
        <dbReference type="Proteomes" id="UP001152795"/>
    </source>
</evidence>
<dbReference type="AlphaFoldDB" id="A0A7D9M604"/>
<sequence length="62" mass="6956">MAVLRNSDNNKAHGPDGVTARLLTETVFQITPSLRTLFNKSLRCSILPDDWKLANVVPVHKR</sequence>
<dbReference type="Proteomes" id="UP001152795">
    <property type="component" value="Unassembled WGS sequence"/>
</dbReference>
<gene>
    <name evidence="1" type="ORF">PACLA_8A052236</name>
</gene>
<keyword evidence="2" id="KW-1185">Reference proteome</keyword>
<proteinExistence type="predicted"/>
<organism evidence="1 2">
    <name type="scientific">Paramuricea clavata</name>
    <name type="common">Red gorgonian</name>
    <name type="synonym">Violescent sea-whip</name>
    <dbReference type="NCBI Taxonomy" id="317549"/>
    <lineage>
        <taxon>Eukaryota</taxon>
        <taxon>Metazoa</taxon>
        <taxon>Cnidaria</taxon>
        <taxon>Anthozoa</taxon>
        <taxon>Octocorallia</taxon>
        <taxon>Malacalcyonacea</taxon>
        <taxon>Plexauridae</taxon>
        <taxon>Paramuricea</taxon>
    </lineage>
</organism>
<protein>
    <submittedName>
        <fullName evidence="1">Uncharacterized protein</fullName>
    </submittedName>
</protein>
<reference evidence="1" key="1">
    <citation type="submission" date="2020-04" db="EMBL/GenBank/DDBJ databases">
        <authorList>
            <person name="Alioto T."/>
            <person name="Alioto T."/>
            <person name="Gomez Garrido J."/>
        </authorList>
    </citation>
    <scope>NUCLEOTIDE SEQUENCE</scope>
    <source>
        <strain evidence="1">A484AB</strain>
    </source>
</reference>
<feature type="non-terminal residue" evidence="1">
    <location>
        <position position="62"/>
    </location>
</feature>
<comment type="caution">
    <text evidence="1">The sequence shown here is derived from an EMBL/GenBank/DDBJ whole genome shotgun (WGS) entry which is preliminary data.</text>
</comment>
<dbReference type="PANTHER" id="PTHR33395">
    <property type="entry name" value="TRANSCRIPTASE, PUTATIVE-RELATED-RELATED"/>
    <property type="match status" value="1"/>
</dbReference>